<dbReference type="RefSeq" id="WP_243548607.1">
    <property type="nucleotide sequence ID" value="NZ_CP094532.1"/>
</dbReference>
<dbReference type="SUPFAM" id="SSF53474">
    <property type="entry name" value="alpha/beta-Hydrolases"/>
    <property type="match status" value="1"/>
</dbReference>
<organism evidence="2 3">
    <name type="scientific">Chryseobacterium suipulveris</name>
    <dbReference type="NCBI Taxonomy" id="2929800"/>
    <lineage>
        <taxon>Bacteria</taxon>
        <taxon>Pseudomonadati</taxon>
        <taxon>Bacteroidota</taxon>
        <taxon>Flavobacteriia</taxon>
        <taxon>Flavobacteriales</taxon>
        <taxon>Weeksellaceae</taxon>
        <taxon>Chryseobacterium group</taxon>
        <taxon>Chryseobacterium</taxon>
    </lineage>
</organism>
<evidence type="ECO:0000313" key="3">
    <source>
        <dbReference type="Proteomes" id="UP000831460"/>
    </source>
</evidence>
<evidence type="ECO:0000313" key="2">
    <source>
        <dbReference type="EMBL" id="UOE40637.1"/>
    </source>
</evidence>
<dbReference type="InterPro" id="IPR022742">
    <property type="entry name" value="Hydrolase_4"/>
</dbReference>
<sequence length="280" mass="31914">MKTIHLKTSDQVPIAATFFEPVDSNGKLLLINSATGVKQQIYFSFAKYFAERGFTVITYDYRGIGLSKPEKIKGFQASMRIWGTEDYKTLTQFIDKYYKGFRKFCLGHSVGALILGMNPDSLLFEKFIFVATQDAYFGHLKTKVAVTALFGFGIAVPATTKLLGYFPAHWFGLGESLPKGAALDWKTLILNKKSTSKLFEKIGKDYSKELTQDTFIIHAEDDSWVTEKGMESLMHTAYPNLKKTYREVKVAESEKREIGHVNFFRSFNKNLWEIILNELK</sequence>
<keyword evidence="3" id="KW-1185">Reference proteome</keyword>
<dbReference type="Pfam" id="PF12146">
    <property type="entry name" value="Hydrolase_4"/>
    <property type="match status" value="1"/>
</dbReference>
<evidence type="ECO:0000259" key="1">
    <source>
        <dbReference type="Pfam" id="PF12146"/>
    </source>
</evidence>
<dbReference type="Proteomes" id="UP000831460">
    <property type="component" value="Chromosome"/>
</dbReference>
<protein>
    <submittedName>
        <fullName evidence="2">Alpha/beta hydrolase</fullName>
    </submittedName>
</protein>
<dbReference type="GO" id="GO:0016787">
    <property type="term" value="F:hydrolase activity"/>
    <property type="evidence" value="ECO:0007669"/>
    <property type="project" value="UniProtKB-KW"/>
</dbReference>
<dbReference type="InterPro" id="IPR017208">
    <property type="entry name" value="UCP037442_abhydr"/>
</dbReference>
<feature type="domain" description="Serine aminopeptidase S33" evidence="1">
    <location>
        <begin position="40"/>
        <end position="114"/>
    </location>
</feature>
<keyword evidence="2" id="KW-0378">Hydrolase</keyword>
<accession>A0ABY4BR12</accession>
<dbReference type="Gene3D" id="3.40.50.1820">
    <property type="entry name" value="alpha/beta hydrolase"/>
    <property type="match status" value="1"/>
</dbReference>
<proteinExistence type="predicted"/>
<gene>
    <name evidence="2" type="ORF">MTP09_12115</name>
</gene>
<dbReference type="EMBL" id="CP094532">
    <property type="protein sequence ID" value="UOE40637.1"/>
    <property type="molecule type" value="Genomic_DNA"/>
</dbReference>
<name>A0ABY4BR12_9FLAO</name>
<reference evidence="2 3" key="1">
    <citation type="submission" date="2022-03" db="EMBL/GenBank/DDBJ databases">
        <title>Chryseobacterium sp. isolated from particulate matters in swine house.</title>
        <authorList>
            <person name="Won M."/>
            <person name="Kim S.-J."/>
            <person name="Kwon S.-W."/>
        </authorList>
    </citation>
    <scope>NUCLEOTIDE SEQUENCE [LARGE SCALE GENOMIC DNA]</scope>
    <source>
        <strain evidence="2 3">SC2-2</strain>
    </source>
</reference>
<dbReference type="PIRSF" id="PIRSF037442">
    <property type="entry name" value="UCP037442_abhydr"/>
    <property type="match status" value="1"/>
</dbReference>
<dbReference type="InterPro" id="IPR029058">
    <property type="entry name" value="AB_hydrolase_fold"/>
</dbReference>